<dbReference type="EMBL" id="BNEK01000005">
    <property type="protein sequence ID" value="GHJ33955.1"/>
    <property type="molecule type" value="Genomic_DNA"/>
</dbReference>
<reference evidence="1" key="1">
    <citation type="submission" date="2024-05" db="EMBL/GenBank/DDBJ databases">
        <title>Whole genome shotgun sequence of Streptomyces hygroscopicus NBRC 113678.</title>
        <authorList>
            <person name="Komaki H."/>
            <person name="Tamura T."/>
        </authorList>
    </citation>
    <scope>NUCLEOTIDE SEQUENCE</scope>
    <source>
        <strain evidence="1">N11-34</strain>
    </source>
</reference>
<sequence length="165" mass="16823">MRHAASGARGMVEVSERWTPSACGPWCASFHVTGAVVWVGGQLVLSRVVLPVARRMLSADAGDTFAAGAGRRFGLLTGAVFLPLPLGTGWAMAWHNRVTRASLTDPGYGRALATKLGQFALVMPAAAGHGVAYANGRPALARARAVGSPAGSPGVVLLATALPAP</sequence>
<protein>
    <recommendedName>
        <fullName evidence="3">Integral membrane protein</fullName>
    </recommendedName>
</protein>
<organism evidence="1 2">
    <name type="scientific">Streptomyces hygroscopicus</name>
    <dbReference type="NCBI Taxonomy" id="1912"/>
    <lineage>
        <taxon>Bacteria</taxon>
        <taxon>Bacillati</taxon>
        <taxon>Actinomycetota</taxon>
        <taxon>Actinomycetes</taxon>
        <taxon>Kitasatosporales</taxon>
        <taxon>Streptomycetaceae</taxon>
        <taxon>Streptomyces</taxon>
        <taxon>Streptomyces violaceusniger group</taxon>
    </lineage>
</organism>
<comment type="caution">
    <text evidence="1">The sequence shown here is derived from an EMBL/GenBank/DDBJ whole genome shotgun (WGS) entry which is preliminary data.</text>
</comment>
<evidence type="ECO:0008006" key="3">
    <source>
        <dbReference type="Google" id="ProtNLM"/>
    </source>
</evidence>
<evidence type="ECO:0000313" key="2">
    <source>
        <dbReference type="Proteomes" id="UP001054854"/>
    </source>
</evidence>
<keyword evidence="2" id="KW-1185">Reference proteome</keyword>
<proteinExistence type="predicted"/>
<name>A0ABQ3UED2_STRHY</name>
<accession>A0ABQ3UED2</accession>
<evidence type="ECO:0000313" key="1">
    <source>
        <dbReference type="EMBL" id="GHJ33955.1"/>
    </source>
</evidence>
<gene>
    <name evidence="1" type="ORF">TPA0910_83880</name>
</gene>
<dbReference type="Proteomes" id="UP001054854">
    <property type="component" value="Unassembled WGS sequence"/>
</dbReference>